<dbReference type="OrthoDB" id="57539at2"/>
<dbReference type="InterPro" id="IPR015919">
    <property type="entry name" value="Cadherin-like_sf"/>
</dbReference>
<evidence type="ECO:0000313" key="2">
    <source>
        <dbReference type="EMBL" id="RIX59651.1"/>
    </source>
</evidence>
<dbReference type="PROSITE" id="PS51272">
    <property type="entry name" value="SLH"/>
    <property type="match status" value="2"/>
</dbReference>
<evidence type="ECO:0000259" key="1">
    <source>
        <dbReference type="PROSITE" id="PS51272"/>
    </source>
</evidence>
<sequence>MERAELRFKSGRPWKIHKQIDRPEKFHTACKKTDKGDMEVNSRLIKLLVATSVFATAAGPNAEFAFAAKVYEASSSESTFPDLEQVPVSQRQAILEAAELGFLTGGLDGRFRPQSTLTRQELAVVLTRILQLDVKETSRPSFKDVTSKTWGRNYIEAAAKAGLMKGDAQKRFRADAPVTRQELAAVLVQAAKDAQTKTNEKTLLQDEKAVGAWAKNAVQSVLENGWMEAENGYFHPKQAVKRQEIASILMEAFYPDKLSGVTRTIQNVSEQGVTINGYTYAVSDRTKGILSRSNSTILQGAKIRFDASGRNLDKITYLELRRGGTAASKGANEFSSNLLLDGKLGIVDGDVKVADDYISMANLTITGDLEISKELENDFYGSMVEVQGNTIVNGGDANTVVFEGSNLASVDVNKTNVRVEALGQTFIQEMNLNVDSTIVGTSTAAIDQINVAGAAQQVNLQGTVDTVTVRTGSAITGTANIGRMSVLTSNPVTLNTTGTIANLNVTQSSAAVTVGSNLTISNLSTPSGVAAGSVITNYSAVQSQIGSPGPVNSAPIVRNPIKDFTMTVGEKKTIDLSQVFNDVDGNLSYYKALLVKAASAPELVTVTIDGNHLTIEAKLAGKITVRTQAYDSNNARINHDFAVTVNRNPVASDVPEQLATLDAAASTLDLSAYFTDPDGDALIYNALSSDENVIAASVSSKLLQLQAIALGQTTVTVTAEDGRGGTVVKDIVVRVNRSPQTLTPLPDRKASIGTNLQIDLSNAFQDPDGDTLAFEASSQNASSAAAAASGSALTVTPLAEGPVSVTVTAKDGKGGAASQTFTVNVNHSPKLDRSPGVQESMVGKGDVFVELDGMFSDVDGDPLTYEVQSASAAVATAEVVSNNRIRLTPVSGGDTVVTITANDGRGGTTSGTFDVRVNEAPTVKQPAGDRFIQLTGGSVTVDLANVFQDGNADSLTLAAESGDPSILTVDLSGTLLKLAPVSAGISTVKVTADDGRGGQVSDSFAVLVNRSPQAAGSLADQLLTIGNGEKRIDVTGVFSDLDGDALTYQAVSADDSIAAVSVSGGEITIDPLAAGTTTITVTATDGYDGETSKTFDVTVNRAPVVDQAVSDQLITLGAGDAAVDLSQAFRDEDGDSLTLTASSLSENLATVTLDAVSNVLTIHPLAGGTASILIQAEDGRGGKKNQTFEVKVNQAPLAGNLADRTLSLGSADQKIDLNGIFTDADGDALTLSAASADPSVASVVLDGQELSLSSVSLGSTNVTVTASDSRGGTVSKTIAVEVRPNRAPVVNQTIDGQAVRPGKEIELDLTNAFSDPDEDALSYQAVSADASLASVSVAGHRLTVSGIADGATVITMTATDAAGNRMDTSFQVNVVSNDAPEVVGSVPEQFVVPGFASQVAIDSLFRDNDGDSLTYSAEAAAGGMIVPGVDGNMLKMASGTGSGQTLVTVTADDGRGGKTSTTIQVTVVEIIHQKAITTKVGVANVSYSLASYFQAQQPLTVYRADNGTLVKPSESLLNGTTLNMVPGNSTGMITYFVISADGKAASVQLNVLQQQGAAAFFSEYSRENQMNIYLEMYNMNEDAINYQIIGYRYNLKTQEMEKMLDRDYQKDSYARVNQIYKGHIGMVINNVFYEFMDRTQVPGYHDELVMNLDWNYKFDGYVVCAFELVKDGQVIDVLGDKNWTPASGSEPLPATGTLIRKQGVATGSDAFSLNGEWDLLPFSLEYVNKHTP</sequence>
<organism evidence="2 3">
    <name type="scientific">Paenibacillus nanensis</name>
    <dbReference type="NCBI Taxonomy" id="393251"/>
    <lineage>
        <taxon>Bacteria</taxon>
        <taxon>Bacillati</taxon>
        <taxon>Bacillota</taxon>
        <taxon>Bacilli</taxon>
        <taxon>Bacillales</taxon>
        <taxon>Paenibacillaceae</taxon>
        <taxon>Paenibacillus</taxon>
    </lineage>
</organism>
<keyword evidence="3" id="KW-1185">Reference proteome</keyword>
<dbReference type="InterPro" id="IPR013783">
    <property type="entry name" value="Ig-like_fold"/>
</dbReference>
<dbReference type="InterPro" id="IPR003343">
    <property type="entry name" value="Big_2"/>
</dbReference>
<dbReference type="Pfam" id="PF00395">
    <property type="entry name" value="SLH"/>
    <property type="match status" value="2"/>
</dbReference>
<dbReference type="Pfam" id="PF17963">
    <property type="entry name" value="Big_9"/>
    <property type="match status" value="4"/>
</dbReference>
<dbReference type="PANTHER" id="PTHR24273:SF32">
    <property type="entry name" value="HYALIN"/>
    <property type="match status" value="1"/>
</dbReference>
<proteinExistence type="predicted"/>
<evidence type="ECO:0000313" key="3">
    <source>
        <dbReference type="Proteomes" id="UP000266482"/>
    </source>
</evidence>
<gene>
    <name evidence="2" type="ORF">D3P08_05820</name>
</gene>
<accession>A0A3A1VGX4</accession>
<dbReference type="Proteomes" id="UP000266482">
    <property type="component" value="Unassembled WGS sequence"/>
</dbReference>
<protein>
    <submittedName>
        <fullName evidence="2">S-layer homology domain-containing protein</fullName>
    </submittedName>
</protein>
<dbReference type="SUPFAM" id="SSF49313">
    <property type="entry name" value="Cadherin-like"/>
    <property type="match status" value="1"/>
</dbReference>
<dbReference type="EMBL" id="QXQA01000002">
    <property type="protein sequence ID" value="RIX59651.1"/>
    <property type="molecule type" value="Genomic_DNA"/>
</dbReference>
<feature type="domain" description="SLH" evidence="1">
    <location>
        <begin position="77"/>
        <end position="137"/>
    </location>
</feature>
<dbReference type="Gene3D" id="2.60.40.10">
    <property type="entry name" value="Immunoglobulins"/>
    <property type="match status" value="9"/>
</dbReference>
<dbReference type="GO" id="GO:0005509">
    <property type="term" value="F:calcium ion binding"/>
    <property type="evidence" value="ECO:0007669"/>
    <property type="project" value="InterPro"/>
</dbReference>
<comment type="caution">
    <text evidence="2">The sequence shown here is derived from an EMBL/GenBank/DDBJ whole genome shotgun (WGS) entry which is preliminary data.</text>
</comment>
<name>A0A3A1VGX4_9BACL</name>
<dbReference type="InterPro" id="IPR001119">
    <property type="entry name" value="SLH_dom"/>
</dbReference>
<reference evidence="2 3" key="1">
    <citation type="submission" date="2018-09" db="EMBL/GenBank/DDBJ databases">
        <title>Paenibacillus aracenensis nov. sp. isolated from a cave in southern Spain.</title>
        <authorList>
            <person name="Jurado V."/>
            <person name="Gutierrez-Patricio S."/>
            <person name="Gonzalez-Pimentel J.L."/>
            <person name="Miller A.Z."/>
            <person name="Laiz L."/>
            <person name="Saiz-Jimenez C."/>
        </authorList>
    </citation>
    <scope>NUCLEOTIDE SEQUENCE [LARGE SCALE GENOMIC DNA]</scope>
    <source>
        <strain evidence="2 3">DSM 22867</strain>
    </source>
</reference>
<dbReference type="PANTHER" id="PTHR24273">
    <property type="entry name" value="FI04643P-RELATED"/>
    <property type="match status" value="1"/>
</dbReference>
<feature type="domain" description="SLH" evidence="1">
    <location>
        <begin position="138"/>
        <end position="201"/>
    </location>
</feature>
<dbReference type="SMART" id="SM00736">
    <property type="entry name" value="CADG"/>
    <property type="match status" value="5"/>
</dbReference>
<dbReference type="GO" id="GO:0016020">
    <property type="term" value="C:membrane"/>
    <property type="evidence" value="ECO:0007669"/>
    <property type="project" value="InterPro"/>
</dbReference>
<dbReference type="SMART" id="SM00635">
    <property type="entry name" value="BID_2"/>
    <property type="match status" value="6"/>
</dbReference>
<dbReference type="InterPro" id="IPR006644">
    <property type="entry name" value="Cadg"/>
</dbReference>